<dbReference type="AlphaFoldDB" id="A0A7C2K2V2"/>
<evidence type="ECO:0000256" key="7">
    <source>
        <dbReference type="ARBA" id="ARBA00023136"/>
    </source>
</evidence>
<dbReference type="Pfam" id="PF01618">
    <property type="entry name" value="MotA_ExbB"/>
    <property type="match status" value="1"/>
</dbReference>
<keyword evidence="7 9" id="KW-0472">Membrane</keyword>
<keyword evidence="5 8" id="KW-0653">Protein transport</keyword>
<comment type="subcellular location">
    <subcellularLocation>
        <location evidence="1">Cell membrane</location>
        <topology evidence="1">Multi-pass membrane protein</topology>
    </subcellularLocation>
    <subcellularLocation>
        <location evidence="8">Membrane</location>
        <topology evidence="8">Multi-pass membrane protein</topology>
    </subcellularLocation>
</comment>
<evidence type="ECO:0000256" key="5">
    <source>
        <dbReference type="ARBA" id="ARBA00022927"/>
    </source>
</evidence>
<evidence type="ECO:0000256" key="8">
    <source>
        <dbReference type="RuleBase" id="RU004057"/>
    </source>
</evidence>
<organism evidence="11">
    <name type="scientific">candidate division WOR-3 bacterium</name>
    <dbReference type="NCBI Taxonomy" id="2052148"/>
    <lineage>
        <taxon>Bacteria</taxon>
        <taxon>Bacteria division WOR-3</taxon>
    </lineage>
</organism>
<dbReference type="GO" id="GO:0005886">
    <property type="term" value="C:plasma membrane"/>
    <property type="evidence" value="ECO:0007669"/>
    <property type="project" value="UniProtKB-SubCell"/>
</dbReference>
<gene>
    <name evidence="11" type="ORF">ENQ77_02545</name>
</gene>
<proteinExistence type="inferred from homology"/>
<evidence type="ECO:0000256" key="6">
    <source>
        <dbReference type="ARBA" id="ARBA00022989"/>
    </source>
</evidence>
<keyword evidence="3" id="KW-1003">Cell membrane</keyword>
<accession>A0A7C2K2V2</accession>
<feature type="domain" description="MotA/TolQ/ExbB proton channel" evidence="10">
    <location>
        <begin position="70"/>
        <end position="191"/>
    </location>
</feature>
<protein>
    <submittedName>
        <fullName evidence="11">MotA/TolQ/ExbB proton channel family protein</fullName>
    </submittedName>
</protein>
<dbReference type="PANTHER" id="PTHR30625">
    <property type="entry name" value="PROTEIN TOLQ"/>
    <property type="match status" value="1"/>
</dbReference>
<feature type="transmembrane region" description="Helical" evidence="9">
    <location>
        <begin position="112"/>
        <end position="138"/>
    </location>
</feature>
<evidence type="ECO:0000256" key="1">
    <source>
        <dbReference type="ARBA" id="ARBA00004651"/>
    </source>
</evidence>
<feature type="transmembrane region" description="Helical" evidence="9">
    <location>
        <begin position="14"/>
        <end position="38"/>
    </location>
</feature>
<dbReference type="PANTHER" id="PTHR30625:SF15">
    <property type="entry name" value="BIOPOLYMER TRANSPORT PROTEIN EXBB"/>
    <property type="match status" value="1"/>
</dbReference>
<keyword evidence="6 9" id="KW-1133">Transmembrane helix</keyword>
<evidence type="ECO:0000313" key="11">
    <source>
        <dbReference type="EMBL" id="HEN27544.1"/>
    </source>
</evidence>
<keyword evidence="2 8" id="KW-0813">Transport</keyword>
<evidence type="ECO:0000259" key="10">
    <source>
        <dbReference type="Pfam" id="PF01618"/>
    </source>
</evidence>
<evidence type="ECO:0000256" key="2">
    <source>
        <dbReference type="ARBA" id="ARBA00022448"/>
    </source>
</evidence>
<dbReference type="InterPro" id="IPR002898">
    <property type="entry name" value="MotA_ExbB_proton_chnl"/>
</dbReference>
<evidence type="ECO:0000256" key="3">
    <source>
        <dbReference type="ARBA" id="ARBA00022475"/>
    </source>
</evidence>
<name>A0A7C2K2V2_UNCW3</name>
<dbReference type="EMBL" id="DSOL01000073">
    <property type="protein sequence ID" value="HEN27544.1"/>
    <property type="molecule type" value="Genomic_DNA"/>
</dbReference>
<dbReference type="GO" id="GO:0017038">
    <property type="term" value="P:protein import"/>
    <property type="evidence" value="ECO:0007669"/>
    <property type="project" value="TreeGrafter"/>
</dbReference>
<feature type="transmembrane region" description="Helical" evidence="9">
    <location>
        <begin position="158"/>
        <end position="179"/>
    </location>
</feature>
<dbReference type="InterPro" id="IPR050790">
    <property type="entry name" value="ExbB/TolQ_transport"/>
</dbReference>
<evidence type="ECO:0000256" key="4">
    <source>
        <dbReference type="ARBA" id="ARBA00022692"/>
    </source>
</evidence>
<reference evidence="11" key="1">
    <citation type="journal article" date="2020" name="mSystems">
        <title>Genome- and Community-Level Interaction Insights into Carbon Utilization and Element Cycling Functions of Hydrothermarchaeota in Hydrothermal Sediment.</title>
        <authorList>
            <person name="Zhou Z."/>
            <person name="Liu Y."/>
            <person name="Xu W."/>
            <person name="Pan J."/>
            <person name="Luo Z.H."/>
            <person name="Li M."/>
        </authorList>
    </citation>
    <scope>NUCLEOTIDE SEQUENCE [LARGE SCALE GENOMIC DNA]</scope>
    <source>
        <strain evidence="11">SpSt-34</strain>
    </source>
</reference>
<evidence type="ECO:0000256" key="9">
    <source>
        <dbReference type="SAM" id="Phobius"/>
    </source>
</evidence>
<comment type="caution">
    <text evidence="11">The sequence shown here is derived from an EMBL/GenBank/DDBJ whole genome shotgun (WGS) entry which is preliminary data.</text>
</comment>
<sequence length="209" mass="22591">MATLVDYFNRGGTMMWLLLILAIIGLAFIIERLISLFVKLRGNPRELMETVIKKIEAQGIDAALAYLRNEKNPVAKILEAGLEKVDKGRIVVEEAMTAKAASEFGFLDRGMIYLQAVATLAPIVGFLGTVTGMIRAFTAIAAAGEVEPTIVASGISEALITTATGLLIAAPVALFYAIFADRVNNFTRAMEETSNAFIDYLVESGVLER</sequence>
<keyword evidence="4 9" id="KW-0812">Transmembrane</keyword>
<comment type="similarity">
    <text evidence="8">Belongs to the exbB/tolQ family.</text>
</comment>